<feature type="region of interest" description="Disordered" evidence="1">
    <location>
        <begin position="271"/>
        <end position="292"/>
    </location>
</feature>
<accession>A0A3E2H063</accession>
<name>A0A3E2H063_SCYLI</name>
<organism evidence="2 3">
    <name type="scientific">Scytalidium lignicola</name>
    <name type="common">Hyphomycete</name>
    <dbReference type="NCBI Taxonomy" id="5539"/>
    <lineage>
        <taxon>Eukaryota</taxon>
        <taxon>Fungi</taxon>
        <taxon>Dikarya</taxon>
        <taxon>Ascomycota</taxon>
        <taxon>Pezizomycotina</taxon>
        <taxon>Leotiomycetes</taxon>
        <taxon>Leotiomycetes incertae sedis</taxon>
        <taxon>Scytalidium</taxon>
    </lineage>
</organism>
<sequence length="292" mass="34670">MAPFDPQRISALFLQLYTVLIDMRFIPASHLHQAPHNPPINTEKCRALGMSPEVIDLLERLPYLVDSESYGTVMTPGYVIAPEMLSLSFLPDPDSRDALQIARDPNDVCGQEITNENAYIEPWSCYFDTQYRESSWVVFNTRENTITDVNWSKRSSLWPDPPAGSNRWYYNNRPAKPAEQFLEDWIQKFIQLEWIPYESLGGWPGIFMQGNREYPQLRDLYRSHGWPNNFRPEEFLRGLEEFNEEERQRDIREKELLYPGYREARLLRETREREAREAEEREERERANRDEL</sequence>
<proteinExistence type="predicted"/>
<evidence type="ECO:0000313" key="2">
    <source>
        <dbReference type="EMBL" id="RFU26622.1"/>
    </source>
</evidence>
<comment type="caution">
    <text evidence="2">The sequence shown here is derived from an EMBL/GenBank/DDBJ whole genome shotgun (WGS) entry which is preliminary data.</text>
</comment>
<dbReference type="OrthoDB" id="5343383at2759"/>
<dbReference type="OMA" id="WIIDQES"/>
<reference evidence="2 3" key="1">
    <citation type="submission" date="2018-05" db="EMBL/GenBank/DDBJ databases">
        <title>Draft genome sequence of Scytalidium lignicola DSM 105466, a ubiquitous saprotrophic fungus.</title>
        <authorList>
            <person name="Buettner E."/>
            <person name="Gebauer A.M."/>
            <person name="Hofrichter M."/>
            <person name="Liers C."/>
            <person name="Kellner H."/>
        </authorList>
    </citation>
    <scope>NUCLEOTIDE SEQUENCE [LARGE SCALE GENOMIC DNA]</scope>
    <source>
        <strain evidence="2 3">DSM 105466</strain>
    </source>
</reference>
<keyword evidence="3" id="KW-1185">Reference proteome</keyword>
<evidence type="ECO:0000313" key="3">
    <source>
        <dbReference type="Proteomes" id="UP000258309"/>
    </source>
</evidence>
<protein>
    <submittedName>
        <fullName evidence="2">Uncharacterized protein</fullName>
    </submittedName>
</protein>
<feature type="non-terminal residue" evidence="2">
    <location>
        <position position="1"/>
    </location>
</feature>
<dbReference type="STRING" id="5539.A0A3E2H063"/>
<dbReference type="Proteomes" id="UP000258309">
    <property type="component" value="Unassembled WGS sequence"/>
</dbReference>
<dbReference type="AlphaFoldDB" id="A0A3E2H063"/>
<evidence type="ECO:0000256" key="1">
    <source>
        <dbReference type="SAM" id="MobiDB-lite"/>
    </source>
</evidence>
<gene>
    <name evidence="2" type="ORF">B7463_g9712</name>
</gene>
<feature type="non-terminal residue" evidence="2">
    <location>
        <position position="292"/>
    </location>
</feature>
<dbReference type="EMBL" id="NCSJ02000251">
    <property type="protein sequence ID" value="RFU26622.1"/>
    <property type="molecule type" value="Genomic_DNA"/>
</dbReference>